<dbReference type="GO" id="GO:0005829">
    <property type="term" value="C:cytosol"/>
    <property type="evidence" value="ECO:0007669"/>
    <property type="project" value="TreeGrafter"/>
</dbReference>
<dbReference type="Gene3D" id="3.30.1330.40">
    <property type="entry name" value="RutC-like"/>
    <property type="match status" value="1"/>
</dbReference>
<comment type="caution">
    <text evidence="2">The sequence shown here is derived from an EMBL/GenBank/DDBJ whole genome shotgun (WGS) entry which is preliminary data.</text>
</comment>
<dbReference type="SUPFAM" id="SSF55298">
    <property type="entry name" value="YjgF-like"/>
    <property type="match status" value="1"/>
</dbReference>
<dbReference type="RefSeq" id="WP_024903909.1">
    <property type="nucleotide sequence ID" value="NZ_CADFGU010000011.1"/>
</dbReference>
<evidence type="ECO:0000256" key="1">
    <source>
        <dbReference type="ARBA" id="ARBA00010552"/>
    </source>
</evidence>
<organism evidence="2 3">
    <name type="scientific">Robbsia andropogonis</name>
    <dbReference type="NCBI Taxonomy" id="28092"/>
    <lineage>
        <taxon>Bacteria</taxon>
        <taxon>Pseudomonadati</taxon>
        <taxon>Pseudomonadota</taxon>
        <taxon>Betaproteobacteria</taxon>
        <taxon>Burkholderiales</taxon>
        <taxon>Burkholderiaceae</taxon>
        <taxon>Robbsia</taxon>
    </lineage>
</organism>
<comment type="similarity">
    <text evidence="1">Belongs to the RutC family.</text>
</comment>
<evidence type="ECO:0000313" key="2">
    <source>
        <dbReference type="EMBL" id="KKB63763.1"/>
    </source>
</evidence>
<dbReference type="InterPro" id="IPR006175">
    <property type="entry name" value="YjgF/YER057c/UK114"/>
</dbReference>
<reference evidence="2 3" key="1">
    <citation type="submission" date="2015-03" db="EMBL/GenBank/DDBJ databases">
        <title>Draft Genome Sequence of Burkholderia andropogonis type strain ICMP2807, isolated from Sorghum bicolor.</title>
        <authorList>
            <person name="Lopes-Santos L."/>
            <person name="Castro D.B."/>
            <person name="Ottoboni L.M."/>
            <person name="Park D."/>
            <person name="Weirc B.S."/>
            <person name="Destefano S.A."/>
        </authorList>
    </citation>
    <scope>NUCLEOTIDE SEQUENCE [LARGE SCALE GENOMIC DNA]</scope>
    <source>
        <strain evidence="2 3">ICMP2807</strain>
    </source>
</reference>
<dbReference type="Pfam" id="PF01042">
    <property type="entry name" value="Ribonuc_L-PSP"/>
    <property type="match status" value="1"/>
</dbReference>
<dbReference type="PATRIC" id="fig|28092.6.peg.2384"/>
<evidence type="ECO:0000313" key="3">
    <source>
        <dbReference type="Proteomes" id="UP000033618"/>
    </source>
</evidence>
<dbReference type="AlphaFoldDB" id="A0A0F5K0Y6"/>
<dbReference type="InterPro" id="IPR035959">
    <property type="entry name" value="RutC-like_sf"/>
</dbReference>
<proteinExistence type="inferred from homology"/>
<protein>
    <submittedName>
        <fullName evidence="2">Uncharacterized protein</fullName>
    </submittedName>
</protein>
<dbReference type="PANTHER" id="PTHR11803:SF58">
    <property type="entry name" value="PROTEIN HMF1-RELATED"/>
    <property type="match status" value="1"/>
</dbReference>
<accession>A0A0F5K0Y6</accession>
<sequence length="126" mass="13747">MRKTIATGLPEGNAPVEWATISNGTLYTASIPVRADGSIEDGDIITQTELTLNNLKQIVEAAGCTMDDVTQVQVFLTDKMYFDDMNEVYRRAFSKPYPNRATVIAGLMVPGAKIEIVAHAVVRNAE</sequence>
<gene>
    <name evidence="2" type="ORF">WM40_10085</name>
</gene>
<dbReference type="CDD" id="cd00448">
    <property type="entry name" value="YjgF_YER057c_UK114_family"/>
    <property type="match status" value="1"/>
</dbReference>
<name>A0A0F5K0Y6_9BURK</name>
<keyword evidence="3" id="KW-1185">Reference proteome</keyword>
<dbReference type="STRING" id="28092.WM40_10085"/>
<dbReference type="Proteomes" id="UP000033618">
    <property type="component" value="Unassembled WGS sequence"/>
</dbReference>
<dbReference type="OrthoDB" id="8655901at2"/>
<dbReference type="GO" id="GO:0019239">
    <property type="term" value="F:deaminase activity"/>
    <property type="evidence" value="ECO:0007669"/>
    <property type="project" value="TreeGrafter"/>
</dbReference>
<dbReference type="PANTHER" id="PTHR11803">
    <property type="entry name" value="2-IMINOBUTANOATE/2-IMINOPROPANOATE DEAMINASE RIDA"/>
    <property type="match status" value="1"/>
</dbReference>
<dbReference type="EMBL" id="LAQU01000008">
    <property type="protein sequence ID" value="KKB63763.1"/>
    <property type="molecule type" value="Genomic_DNA"/>
</dbReference>